<feature type="region of interest" description="Disordered" evidence="8">
    <location>
        <begin position="1"/>
        <end position="64"/>
    </location>
</feature>
<evidence type="ECO:0008006" key="11">
    <source>
        <dbReference type="Google" id="ProtNLM"/>
    </source>
</evidence>
<dbReference type="PANTHER" id="PTHR12558:SF9">
    <property type="entry name" value="CELL DIVISION CYCLE PROTEIN 16 HOMOLOG"/>
    <property type="match status" value="1"/>
</dbReference>
<dbReference type="Pfam" id="PF13432">
    <property type="entry name" value="TPR_16"/>
    <property type="match status" value="1"/>
</dbReference>
<dbReference type="Pfam" id="PF13181">
    <property type="entry name" value="TPR_8"/>
    <property type="match status" value="1"/>
</dbReference>
<proteinExistence type="predicted"/>
<dbReference type="GO" id="GO:0016567">
    <property type="term" value="P:protein ubiquitination"/>
    <property type="evidence" value="ECO:0007669"/>
    <property type="project" value="TreeGrafter"/>
</dbReference>
<keyword evidence="5 7" id="KW-0802">TPR repeat</keyword>
<evidence type="ECO:0000256" key="5">
    <source>
        <dbReference type="ARBA" id="ARBA00022803"/>
    </source>
</evidence>
<dbReference type="InterPro" id="IPR019734">
    <property type="entry name" value="TPR_rpt"/>
</dbReference>
<dbReference type="PANTHER" id="PTHR12558">
    <property type="entry name" value="CELL DIVISION CYCLE 16,23,27"/>
    <property type="match status" value="1"/>
</dbReference>
<dbReference type="GO" id="GO:0045842">
    <property type="term" value="P:positive regulation of mitotic metaphase/anaphase transition"/>
    <property type="evidence" value="ECO:0007669"/>
    <property type="project" value="TreeGrafter"/>
</dbReference>
<evidence type="ECO:0000313" key="10">
    <source>
        <dbReference type="Proteomes" id="UP000054107"/>
    </source>
</evidence>
<evidence type="ECO:0000313" key="9">
    <source>
        <dbReference type="EMBL" id="CEP18398.1"/>
    </source>
</evidence>
<name>A0A0B7NT06_9FUNG</name>
<dbReference type="Proteomes" id="UP000054107">
    <property type="component" value="Unassembled WGS sequence"/>
</dbReference>
<evidence type="ECO:0000256" key="8">
    <source>
        <dbReference type="SAM" id="MobiDB-lite"/>
    </source>
</evidence>
<dbReference type="GO" id="GO:0031145">
    <property type="term" value="P:anaphase-promoting complex-dependent catabolic process"/>
    <property type="evidence" value="ECO:0007669"/>
    <property type="project" value="TreeGrafter"/>
</dbReference>
<keyword evidence="2" id="KW-0677">Repeat</keyword>
<dbReference type="GO" id="GO:0005737">
    <property type="term" value="C:cytoplasm"/>
    <property type="evidence" value="ECO:0007669"/>
    <property type="project" value="TreeGrafter"/>
</dbReference>
<protein>
    <recommendedName>
        <fullName evidence="11">Cdc23 domain-containing protein</fullName>
    </recommendedName>
</protein>
<dbReference type="PROSITE" id="PS50005">
    <property type="entry name" value="TPR"/>
    <property type="match status" value="1"/>
</dbReference>
<dbReference type="OrthoDB" id="10006270at2759"/>
<feature type="compositionally biased region" description="Low complexity" evidence="8">
    <location>
        <begin position="7"/>
        <end position="22"/>
    </location>
</feature>
<dbReference type="Gene3D" id="1.25.40.10">
    <property type="entry name" value="Tetratricopeptide repeat domain"/>
    <property type="match status" value="1"/>
</dbReference>
<accession>A0A0B7NT06</accession>
<feature type="repeat" description="TPR" evidence="7">
    <location>
        <begin position="443"/>
        <end position="476"/>
    </location>
</feature>
<keyword evidence="10" id="KW-1185">Reference proteome</keyword>
<keyword evidence="4" id="KW-0833">Ubl conjugation pathway</keyword>
<dbReference type="GO" id="GO:0051301">
    <property type="term" value="P:cell division"/>
    <property type="evidence" value="ECO:0007669"/>
    <property type="project" value="UniProtKB-KW"/>
</dbReference>
<dbReference type="EMBL" id="LN733809">
    <property type="protein sequence ID" value="CEP18398.1"/>
    <property type="molecule type" value="Genomic_DNA"/>
</dbReference>
<evidence type="ECO:0000256" key="3">
    <source>
        <dbReference type="ARBA" id="ARBA00022776"/>
    </source>
</evidence>
<evidence type="ECO:0000256" key="4">
    <source>
        <dbReference type="ARBA" id="ARBA00022786"/>
    </source>
</evidence>
<dbReference type="SUPFAM" id="SSF48452">
    <property type="entry name" value="TPR-like"/>
    <property type="match status" value="1"/>
</dbReference>
<keyword evidence="1" id="KW-0132">Cell division</keyword>
<dbReference type="GO" id="GO:0005680">
    <property type="term" value="C:anaphase-promoting complex"/>
    <property type="evidence" value="ECO:0007669"/>
    <property type="project" value="UniProtKB-ARBA"/>
</dbReference>
<evidence type="ECO:0000256" key="7">
    <source>
        <dbReference type="PROSITE-ProRule" id="PRU00339"/>
    </source>
</evidence>
<dbReference type="SMART" id="SM00028">
    <property type="entry name" value="TPR"/>
    <property type="match status" value="8"/>
</dbReference>
<reference evidence="9 10" key="1">
    <citation type="submission" date="2014-09" db="EMBL/GenBank/DDBJ databases">
        <authorList>
            <person name="Ellenberger Sabrina"/>
        </authorList>
    </citation>
    <scope>NUCLEOTIDE SEQUENCE [LARGE SCALE GENOMIC DNA]</scope>
    <source>
        <strain evidence="9 10">CBS 412.66</strain>
    </source>
</reference>
<sequence>MHSRNASSPPRTRTTPLRTESSFDSSRSMNTPPRPLSSEFDDLSSSPINFHSRQSGGVGVGLGDSPFYDRSEDLRPFSATTQHGGDHISIASTDSEPILSTSGISKNLFAPEQPSFSGKHNTREDRLRTLRQDAMNNFLPGAASFFGEKLMISTDIIQDDTMEGCVKLESVMCYARGKAYLLIKDIDKARECFKEALTVDVKCYDALEALVKYNMMEEKAGKKKWEFVMTLPYEEHCGADSDYYRYLYGLKLKKDVLNGKRMDSDSENIAKSVDVQLSVAEGFFAQSQYEDCLEVCKEIKAQDAFFTESIPLHLACLYEMGMKNELYEYAQELVDRLNNEAVAWHAVGLYYLYIKKNLEARRYFSQALTINRFFQQSWLGYGHSFSLEKDHDQAIDAYLACSKLIPGSHLPYMNVAMQYMEQSKLNLAFEYFSKSLHKCNHDPFLFNELGVYYYKQGLYKESLEHLHTALSLAKKRQSQRSPIWEKIWCNLGHVYRHPPFQDYNRALRCFENALSRNPKNADARAAVGMIYHLKGNIARAIVEYHDALNNTDAAELVNELLETALLNNFTKSYASNPNQPCMNDAFDIFQMADSIRDSRDEVDVELKERAWLIGRGDKNSDAAVMDQSALMTEDELIIDEGDLRPNMSREWL</sequence>
<evidence type="ECO:0000256" key="1">
    <source>
        <dbReference type="ARBA" id="ARBA00022618"/>
    </source>
</evidence>
<evidence type="ECO:0000256" key="2">
    <source>
        <dbReference type="ARBA" id="ARBA00022737"/>
    </source>
</evidence>
<dbReference type="InterPro" id="IPR011990">
    <property type="entry name" value="TPR-like_helical_dom_sf"/>
</dbReference>
<feature type="compositionally biased region" description="Polar residues" evidence="8">
    <location>
        <begin position="43"/>
        <end position="55"/>
    </location>
</feature>
<dbReference type="AlphaFoldDB" id="A0A0B7NT06"/>
<dbReference type="STRING" id="35722.A0A0B7NT06"/>
<gene>
    <name evidence="9" type="primary">PARPA_12702.1 scaffold 45263</name>
</gene>
<organism evidence="9 10">
    <name type="scientific">Parasitella parasitica</name>
    <dbReference type="NCBI Taxonomy" id="35722"/>
    <lineage>
        <taxon>Eukaryota</taxon>
        <taxon>Fungi</taxon>
        <taxon>Fungi incertae sedis</taxon>
        <taxon>Mucoromycota</taxon>
        <taxon>Mucoromycotina</taxon>
        <taxon>Mucoromycetes</taxon>
        <taxon>Mucorales</taxon>
        <taxon>Mucorineae</taxon>
        <taxon>Mucoraceae</taxon>
        <taxon>Parasitella</taxon>
    </lineage>
</organism>
<evidence type="ECO:0000256" key="6">
    <source>
        <dbReference type="ARBA" id="ARBA00023306"/>
    </source>
</evidence>
<keyword evidence="3" id="KW-0498">Mitosis</keyword>
<keyword evidence="6" id="KW-0131">Cell cycle</keyword>